<dbReference type="STRING" id="1423814.HMPREF0549_1791"/>
<name>C2EWF5_9LACO</name>
<dbReference type="InterPro" id="IPR024410">
    <property type="entry name" value="Phage_TAC_12"/>
</dbReference>
<protein>
    <recommendedName>
        <fullName evidence="3">Phage protein</fullName>
    </recommendedName>
</protein>
<dbReference type="AlphaFoldDB" id="C2EWF5"/>
<sequence>MLKINGKDYDVKFNMQFANRLIEDYAVKNNDGQVTLDGFSHLINDLVDCQPEAIINAYRYALDVPTKQLPSLNDVAQGLEEAGVFKNPDVLSDLFKKLKDNGFLMLKLKAYLKSRQNIVDVSKKVLSGLTDKDQKESATIDLKSAEAGLTQIKKELKQLEK</sequence>
<comment type="caution">
    <text evidence="1">The sequence shown here is derived from an EMBL/GenBank/DDBJ whole genome shotgun (WGS) entry which is preliminary data.</text>
</comment>
<dbReference type="PATRIC" id="fig|1423814.6.peg.852"/>
<accession>C2EWF5</accession>
<evidence type="ECO:0000313" key="1">
    <source>
        <dbReference type="EMBL" id="EEJ39791.1"/>
    </source>
</evidence>
<evidence type="ECO:0008006" key="3">
    <source>
        <dbReference type="Google" id="ProtNLM"/>
    </source>
</evidence>
<dbReference type="RefSeq" id="WP_003717411.1">
    <property type="nucleotide sequence ID" value="NZ_AZGL01000003.1"/>
</dbReference>
<evidence type="ECO:0000313" key="2">
    <source>
        <dbReference type="Proteomes" id="UP000004483"/>
    </source>
</evidence>
<proteinExistence type="predicted"/>
<dbReference type="Proteomes" id="UP000004483">
    <property type="component" value="Unassembled WGS sequence"/>
</dbReference>
<dbReference type="Pfam" id="PF12363">
    <property type="entry name" value="Phage_TAC_12"/>
    <property type="match status" value="1"/>
</dbReference>
<gene>
    <name evidence="1" type="ORF">HMPREF0549_1791</name>
</gene>
<dbReference type="HOGENOM" id="CLU_1641629_0_0_9"/>
<reference evidence="1 2" key="1">
    <citation type="submission" date="2009-01" db="EMBL/GenBank/DDBJ databases">
        <authorList>
            <person name="Qin X."/>
            <person name="Bachman B."/>
            <person name="Battles P."/>
            <person name="Bell A."/>
            <person name="Bess C."/>
            <person name="Bickham C."/>
            <person name="Chaboub L."/>
            <person name="Chen D."/>
            <person name="Coyle M."/>
            <person name="Deiros D.R."/>
            <person name="Dinh H."/>
            <person name="Forbes L."/>
            <person name="Fowler G."/>
            <person name="Francisco L."/>
            <person name="Fu Q."/>
            <person name="Gubbala S."/>
            <person name="Hale W."/>
            <person name="Han Y."/>
            <person name="Hemphill L."/>
            <person name="Highlander S.K."/>
            <person name="Hirani K."/>
            <person name="Hogues M."/>
            <person name="Jackson L."/>
            <person name="Jakkamsetti A."/>
            <person name="Javaid M."/>
            <person name="Jiang H."/>
            <person name="Korchina V."/>
            <person name="Kovar C."/>
            <person name="Lara F."/>
            <person name="Lee S."/>
            <person name="Mata R."/>
            <person name="Mathew T."/>
            <person name="Moen C."/>
            <person name="Morales K."/>
            <person name="Munidasa M."/>
            <person name="Nazareth L."/>
            <person name="Ngo R."/>
            <person name="Nguyen L."/>
            <person name="Okwuonu G."/>
            <person name="Ongeri F."/>
            <person name="Patil S."/>
            <person name="Petrosino J."/>
            <person name="Pham C."/>
            <person name="Pham P."/>
            <person name="Pu L.-L."/>
            <person name="Puazo M."/>
            <person name="Raj R."/>
            <person name="Reid J."/>
            <person name="Rouhana J."/>
            <person name="Saada N."/>
            <person name="Shang Y."/>
            <person name="Simmons D."/>
            <person name="Thornton R."/>
            <person name="Warren J."/>
            <person name="Weissenberger G."/>
            <person name="Zhang J."/>
            <person name="Zhang L."/>
            <person name="Zhou C."/>
            <person name="Zhu D."/>
            <person name="Muzny D."/>
            <person name="Worley K."/>
            <person name="Gibbs R."/>
        </authorList>
    </citation>
    <scope>NUCLEOTIDE SEQUENCE [LARGE SCALE GENOMIC DNA]</scope>
    <source>
        <strain evidence="1 2">ATCC 49540</strain>
    </source>
</reference>
<dbReference type="EMBL" id="ACGV01000193">
    <property type="protein sequence ID" value="EEJ39791.1"/>
    <property type="molecule type" value="Genomic_DNA"/>
</dbReference>
<organism evidence="1 2">
    <name type="scientific">Limosilactobacillus vaginalis DSM 5837 = ATCC 49540</name>
    <dbReference type="NCBI Taxonomy" id="1423814"/>
    <lineage>
        <taxon>Bacteria</taxon>
        <taxon>Bacillati</taxon>
        <taxon>Bacillota</taxon>
        <taxon>Bacilli</taxon>
        <taxon>Lactobacillales</taxon>
        <taxon>Lactobacillaceae</taxon>
        <taxon>Limosilactobacillus</taxon>
    </lineage>
</organism>
<dbReference type="eggNOG" id="ENOG5030AP6">
    <property type="taxonomic scope" value="Bacteria"/>
</dbReference>